<protein>
    <recommendedName>
        <fullName evidence="3">Butirosin biosynthesis protein H N-terminal domain-containing protein</fullName>
    </recommendedName>
</protein>
<name>A0A927BYZ0_9BACL</name>
<reference evidence="1" key="1">
    <citation type="submission" date="2020-09" db="EMBL/GenBank/DDBJ databases">
        <title>A novel bacterium of genus Paenibacillus, isolated from South China Sea.</title>
        <authorList>
            <person name="Huang H."/>
            <person name="Mo K."/>
            <person name="Hu Y."/>
        </authorList>
    </citation>
    <scope>NUCLEOTIDE SEQUENCE</scope>
    <source>
        <strain evidence="1">IB182496</strain>
    </source>
</reference>
<organism evidence="1 2">
    <name type="scientific">Paenibacillus sabuli</name>
    <dbReference type="NCBI Taxonomy" id="2772509"/>
    <lineage>
        <taxon>Bacteria</taxon>
        <taxon>Bacillati</taxon>
        <taxon>Bacillota</taxon>
        <taxon>Bacilli</taxon>
        <taxon>Bacillales</taxon>
        <taxon>Paenibacillaceae</taxon>
        <taxon>Paenibacillus</taxon>
    </lineage>
</organism>
<accession>A0A927BYZ0</accession>
<dbReference type="AlphaFoldDB" id="A0A927BYZ0"/>
<evidence type="ECO:0000313" key="2">
    <source>
        <dbReference type="Proteomes" id="UP000621560"/>
    </source>
</evidence>
<dbReference type="Proteomes" id="UP000621560">
    <property type="component" value="Unassembled WGS sequence"/>
</dbReference>
<sequence>MRNVLKLNHSGFIDSYWFYADLLAIASTVDADDAWLLNNYINLRSVESASYPFSLHFMNGPYFNLMVDYLKCPFLKTERLRKDVEFNPSRELVACLKALIDSGSYIILMVERREIETYQINRSRPSPHEIMIYGYDDATETIYFADNTKTGKYAAKLSCSYASLRNAYLKLNIPEERELHAYFYKIQVHACSTYSVQRSTIKAQLADYLHGRSSVEPYTTEKVFYGIYIFDRFLAYLTLHLKEGFVLDLRHFSLFYDHKKVMCERIRRLLPDLKTEYRYEEVVKEALLIRNLMLKYRMSKEKTILLRTMRKMEALKSKEQAILESACVALD</sequence>
<keyword evidence="2" id="KW-1185">Reference proteome</keyword>
<proteinExistence type="predicted"/>
<comment type="caution">
    <text evidence="1">The sequence shown here is derived from an EMBL/GenBank/DDBJ whole genome shotgun (WGS) entry which is preliminary data.</text>
</comment>
<dbReference type="EMBL" id="JACXIZ010000052">
    <property type="protein sequence ID" value="MBD2848074.1"/>
    <property type="molecule type" value="Genomic_DNA"/>
</dbReference>
<evidence type="ECO:0000313" key="1">
    <source>
        <dbReference type="EMBL" id="MBD2848074.1"/>
    </source>
</evidence>
<gene>
    <name evidence="1" type="ORF">IDH44_22995</name>
</gene>
<evidence type="ECO:0008006" key="3">
    <source>
        <dbReference type="Google" id="ProtNLM"/>
    </source>
</evidence>
<dbReference type="RefSeq" id="WP_190921176.1">
    <property type="nucleotide sequence ID" value="NZ_JACXIZ010000052.1"/>
</dbReference>